<feature type="transmembrane region" description="Helical" evidence="1">
    <location>
        <begin position="120"/>
        <end position="137"/>
    </location>
</feature>
<keyword evidence="1" id="KW-0812">Transmembrane</keyword>
<feature type="transmembrane region" description="Helical" evidence="1">
    <location>
        <begin position="88"/>
        <end position="108"/>
    </location>
</feature>
<feature type="transmembrane region" description="Helical" evidence="1">
    <location>
        <begin position="7"/>
        <end position="27"/>
    </location>
</feature>
<organism evidence="2 3">
    <name type="scientific">Neomoorella humiferrea</name>
    <dbReference type="NCBI Taxonomy" id="676965"/>
    <lineage>
        <taxon>Bacteria</taxon>
        <taxon>Bacillati</taxon>
        <taxon>Bacillota</taxon>
        <taxon>Clostridia</taxon>
        <taxon>Neomoorellales</taxon>
        <taxon>Neomoorellaceae</taxon>
        <taxon>Neomoorella</taxon>
    </lineage>
</organism>
<feature type="transmembrane region" description="Helical" evidence="1">
    <location>
        <begin position="62"/>
        <end position="82"/>
    </location>
</feature>
<gene>
    <name evidence="2" type="ORF">MOHU_15580</name>
</gene>
<dbReference type="EMBL" id="PVXM01000031">
    <property type="protein sequence ID" value="PRR71926.1"/>
    <property type="molecule type" value="Genomic_DNA"/>
</dbReference>
<dbReference type="RefSeq" id="WP_106005519.1">
    <property type="nucleotide sequence ID" value="NZ_CP136419.1"/>
</dbReference>
<reference evidence="2 3" key="1">
    <citation type="submission" date="2018-03" db="EMBL/GenBank/DDBJ databases">
        <title>Genome sequence of Moorella humiferrea DSM 23265.</title>
        <authorList>
            <person name="Poehlein A."/>
            <person name="Daniel R."/>
        </authorList>
    </citation>
    <scope>NUCLEOTIDE SEQUENCE [LARGE SCALE GENOMIC DNA]</scope>
    <source>
        <strain evidence="2 3">DSM 23265</strain>
    </source>
</reference>
<keyword evidence="3" id="KW-1185">Reference proteome</keyword>
<name>A0A2T0AR13_9FIRM</name>
<dbReference type="AlphaFoldDB" id="A0A2T0AR13"/>
<protein>
    <submittedName>
        <fullName evidence="2">Uncharacterized protein</fullName>
    </submittedName>
</protein>
<keyword evidence="1" id="KW-0472">Membrane</keyword>
<sequence length="287" mass="31743">MRLSISQLLLCISAILTITLNTFFNGFLHLVSWQLYVNVINSIFAGLLLVVLLVFGKKKKAAAVFAVAWLISSLPLLAMKMFHPVFPIYKFLLSICVCFGGLAGWFLWVEDSSCNKKWQALPAAAFLILVAFCGGYIPTTDTATGNQSVDVKHGIIQVLPVITAQGDPFSLDLRQKPAILIAPWSDESDKILQRIGSIDADKRPYIVGVYLDQKNLHADMQKLEEKINDFAKGSEVYFMLEPPPFKGTPAFLYVYNNELMAANTASSVNGMLELWDKVLSSGSRATK</sequence>
<feature type="transmembrane region" description="Helical" evidence="1">
    <location>
        <begin position="33"/>
        <end position="55"/>
    </location>
</feature>
<dbReference type="Proteomes" id="UP000238415">
    <property type="component" value="Unassembled WGS sequence"/>
</dbReference>
<evidence type="ECO:0000313" key="3">
    <source>
        <dbReference type="Proteomes" id="UP000238415"/>
    </source>
</evidence>
<proteinExistence type="predicted"/>
<evidence type="ECO:0000256" key="1">
    <source>
        <dbReference type="SAM" id="Phobius"/>
    </source>
</evidence>
<comment type="caution">
    <text evidence="2">The sequence shown here is derived from an EMBL/GenBank/DDBJ whole genome shotgun (WGS) entry which is preliminary data.</text>
</comment>
<evidence type="ECO:0000313" key="2">
    <source>
        <dbReference type="EMBL" id="PRR71926.1"/>
    </source>
</evidence>
<accession>A0A2T0AR13</accession>
<keyword evidence="1" id="KW-1133">Transmembrane helix</keyword>